<feature type="transmembrane region" description="Helical" evidence="1">
    <location>
        <begin position="227"/>
        <end position="255"/>
    </location>
</feature>
<organism evidence="2">
    <name type="scientific">Mansonella perstans</name>
    <dbReference type="NCBI Taxonomy" id="42231"/>
    <lineage>
        <taxon>Eukaryota</taxon>
        <taxon>Metazoa</taxon>
        <taxon>Ecdysozoa</taxon>
        <taxon>Nematoda</taxon>
        <taxon>Chromadorea</taxon>
        <taxon>Rhabditida</taxon>
        <taxon>Spirurina</taxon>
        <taxon>Spiruromorpha</taxon>
        <taxon>Filarioidea</taxon>
        <taxon>Onchocercidae</taxon>
        <taxon>Mansonella</taxon>
    </lineage>
</organism>
<feature type="transmembrane region" description="Helical" evidence="1">
    <location>
        <begin position="7"/>
        <end position="40"/>
    </location>
</feature>
<evidence type="ECO:0000313" key="2">
    <source>
        <dbReference type="EMBL" id="QKN98987.1"/>
    </source>
</evidence>
<keyword evidence="2" id="KW-0496">Mitochondrion</keyword>
<gene>
    <name evidence="2" type="primary">nad2</name>
</gene>
<evidence type="ECO:0000256" key="1">
    <source>
        <dbReference type="SAM" id="Phobius"/>
    </source>
</evidence>
<feature type="transmembrane region" description="Helical" evidence="1">
    <location>
        <begin position="84"/>
        <end position="105"/>
    </location>
</feature>
<geneLocation type="mitochondrion" evidence="2"/>
<accession>A0A6M9ZX70</accession>
<feature type="transmembrane region" description="Helical" evidence="1">
    <location>
        <begin position="156"/>
        <end position="179"/>
    </location>
</feature>
<protein>
    <submittedName>
        <fullName evidence="2">NADH dehydrogenase subunit 2</fullName>
    </submittedName>
</protein>
<feature type="transmembrane region" description="Helical" evidence="1">
    <location>
        <begin position="111"/>
        <end position="136"/>
    </location>
</feature>
<feature type="transmembrane region" description="Helical" evidence="1">
    <location>
        <begin position="191"/>
        <end position="215"/>
    </location>
</feature>
<keyword evidence="1" id="KW-0812">Transmembrane</keyword>
<keyword evidence="1" id="KW-1133">Transmembrane helix</keyword>
<keyword evidence="1" id="KW-0472">Membrane</keyword>
<name>A0A6M9ZX70_9BILA</name>
<reference evidence="2" key="1">
    <citation type="submission" date="2020-04" db="EMBL/GenBank/DDBJ databases">
        <title>Complete mitochondrial genome sequence of Mansonella perstans.</title>
        <authorList>
            <person name="Chung M."/>
            <person name="Bromley R.E."/>
            <person name="Fombad F.F."/>
            <person name="Kien C.A."/>
            <person name="Gandjui N.V.T."/>
            <person name="Njouendou A.J."/>
            <person name="Ritter M."/>
            <person name="Sadzewicz L."/>
            <person name="Tallon L.J."/>
            <person name="Wanji S."/>
            <person name="Hoerauf A."/>
            <person name="Pfarr K."/>
            <person name="Dunning Hotopp J.C."/>
        </authorList>
    </citation>
    <scope>NUCLEOTIDE SEQUENCE</scope>
</reference>
<proteinExistence type="predicted"/>
<feature type="transmembrane region" description="Helical" evidence="1">
    <location>
        <begin position="261"/>
        <end position="277"/>
    </location>
</feature>
<dbReference type="AlphaFoldDB" id="A0A6M9ZX70"/>
<dbReference type="EMBL" id="MT361687">
    <property type="protein sequence ID" value="QKN98987.1"/>
    <property type="molecule type" value="Genomic_DNA"/>
</dbReference>
<sequence length="278" mass="33728">MLFFVFFLLLFFSFVNFCVVDCVIWWSVFVICTFVFIFFVKNVDSFCLVNYYVIQEVSGYYFLFFDNWILQFVVLMLKSGSAPFHFWLFSVLSGLNKWYLLWFLVLQKLPYFFVLVNFCGDFFFMLLFIGMIVCYLQFFYFRSFGDMVVISSTESFNWLLLMSVFSLNEVFVFFFFYYFTMIMVISYLYSWWFNFFSVEMLMVFFNVPMSITFFLKIFVLFDGSVGYCYYLLLLLLPLMSIGLGYFFFVICMVSFNYGLKYYDYFLYLIFCFGLLSVF</sequence>